<keyword evidence="1" id="KW-0472">Membrane</keyword>
<dbReference type="RefSeq" id="WP_104478842.1">
    <property type="nucleotide sequence ID" value="NZ_CP154825.1"/>
</dbReference>
<reference evidence="2 3" key="1">
    <citation type="submission" date="2018-02" db="EMBL/GenBank/DDBJ databases">
        <title>Genomic Encyclopedia of Archaeal and Bacterial Type Strains, Phase II (KMG-II): from individual species to whole genera.</title>
        <authorList>
            <person name="Goeker M."/>
        </authorList>
    </citation>
    <scope>NUCLEOTIDE SEQUENCE [LARGE SCALE GENOMIC DNA]</scope>
    <source>
        <strain evidence="2 3">YU 961-1</strain>
    </source>
</reference>
<protein>
    <submittedName>
        <fullName evidence="2">Uncharacterized protein</fullName>
    </submittedName>
</protein>
<feature type="transmembrane region" description="Helical" evidence="1">
    <location>
        <begin position="6"/>
        <end position="21"/>
    </location>
</feature>
<organism evidence="2 3">
    <name type="scientific">Actinokineospora auranticolor</name>
    <dbReference type="NCBI Taxonomy" id="155976"/>
    <lineage>
        <taxon>Bacteria</taxon>
        <taxon>Bacillati</taxon>
        <taxon>Actinomycetota</taxon>
        <taxon>Actinomycetes</taxon>
        <taxon>Pseudonocardiales</taxon>
        <taxon>Pseudonocardiaceae</taxon>
        <taxon>Actinokineospora</taxon>
    </lineage>
</organism>
<dbReference type="EMBL" id="PTIX01000005">
    <property type="protein sequence ID" value="PPK68352.1"/>
    <property type="molecule type" value="Genomic_DNA"/>
</dbReference>
<proteinExistence type="predicted"/>
<name>A0A2S6GSX7_9PSEU</name>
<evidence type="ECO:0000313" key="2">
    <source>
        <dbReference type="EMBL" id="PPK68352.1"/>
    </source>
</evidence>
<dbReference type="Proteomes" id="UP000239203">
    <property type="component" value="Unassembled WGS sequence"/>
</dbReference>
<keyword evidence="1" id="KW-0812">Transmembrane</keyword>
<evidence type="ECO:0000313" key="3">
    <source>
        <dbReference type="Proteomes" id="UP000239203"/>
    </source>
</evidence>
<comment type="caution">
    <text evidence="2">The sequence shown here is derived from an EMBL/GenBank/DDBJ whole genome shotgun (WGS) entry which is preliminary data.</text>
</comment>
<keyword evidence="3" id="KW-1185">Reference proteome</keyword>
<keyword evidence="1" id="KW-1133">Transmembrane helix</keyword>
<dbReference type="AlphaFoldDB" id="A0A2S6GSX7"/>
<feature type="transmembrane region" description="Helical" evidence="1">
    <location>
        <begin position="28"/>
        <end position="46"/>
    </location>
</feature>
<feature type="transmembrane region" description="Helical" evidence="1">
    <location>
        <begin position="66"/>
        <end position="87"/>
    </location>
</feature>
<accession>A0A2S6GSX7</accession>
<evidence type="ECO:0000256" key="1">
    <source>
        <dbReference type="SAM" id="Phobius"/>
    </source>
</evidence>
<sequence length="88" mass="8850">MGTARWVWLGVFTVLLALVWFDASKGELALTAGLAGVAAVGIVVAASDSAASATRDDLGARPRTGLVTALCFMTVTIVAAVVALGFLG</sequence>
<gene>
    <name evidence="2" type="ORF">CLV40_10575</name>
</gene>